<evidence type="ECO:0000313" key="3">
    <source>
        <dbReference type="Proteomes" id="UP000679307"/>
    </source>
</evidence>
<evidence type="ECO:0000256" key="1">
    <source>
        <dbReference type="SAM" id="MobiDB-lite"/>
    </source>
</evidence>
<feature type="compositionally biased region" description="Basic and acidic residues" evidence="1">
    <location>
        <begin position="1"/>
        <end position="18"/>
    </location>
</feature>
<gene>
    <name evidence="2" type="ORF">ENKNEFLB_04258</name>
</gene>
<organism evidence="2 3">
    <name type="scientific">Nocardioides aquaticus</name>
    <dbReference type="NCBI Taxonomy" id="160826"/>
    <lineage>
        <taxon>Bacteria</taxon>
        <taxon>Bacillati</taxon>
        <taxon>Actinomycetota</taxon>
        <taxon>Actinomycetes</taxon>
        <taxon>Propionibacteriales</taxon>
        <taxon>Nocardioidaceae</taxon>
        <taxon>Nocardioides</taxon>
    </lineage>
</organism>
<accession>A0ABX8EMU0</accession>
<reference evidence="2 3" key="1">
    <citation type="submission" date="2021-05" db="EMBL/GenBank/DDBJ databases">
        <title>Complete genome of Nocardioides aquaticus KCTC 9944T isolated from meromictic and hypersaline Ekho Lake, Antarctica.</title>
        <authorList>
            <person name="Hwang K."/>
            <person name="Kim K.M."/>
            <person name="Choe H."/>
        </authorList>
    </citation>
    <scope>NUCLEOTIDE SEQUENCE [LARGE SCALE GENOMIC DNA]</scope>
    <source>
        <strain evidence="2 3">KCTC 9944</strain>
    </source>
</reference>
<dbReference type="Proteomes" id="UP000679307">
    <property type="component" value="Chromosome"/>
</dbReference>
<sequence>MHEFRPLAEIEARQRSADRTTATRYARPGVPGTTRRRRGQPRIDTPSRQ</sequence>
<dbReference type="EMBL" id="CP075371">
    <property type="protein sequence ID" value="QVT81840.1"/>
    <property type="molecule type" value="Genomic_DNA"/>
</dbReference>
<dbReference type="RefSeq" id="WP_214057145.1">
    <property type="nucleotide sequence ID" value="NZ_BAAAHS010000143.1"/>
</dbReference>
<keyword evidence="3" id="KW-1185">Reference proteome</keyword>
<proteinExistence type="predicted"/>
<feature type="region of interest" description="Disordered" evidence="1">
    <location>
        <begin position="1"/>
        <end position="49"/>
    </location>
</feature>
<protein>
    <submittedName>
        <fullName evidence="2">Uncharacterized protein</fullName>
    </submittedName>
</protein>
<name>A0ABX8EMU0_9ACTN</name>
<evidence type="ECO:0000313" key="2">
    <source>
        <dbReference type="EMBL" id="QVT81840.1"/>
    </source>
</evidence>